<feature type="transmembrane region" description="Helical" evidence="1">
    <location>
        <begin position="110"/>
        <end position="128"/>
    </location>
</feature>
<keyword evidence="1" id="KW-1133">Transmembrane helix</keyword>
<organism evidence="2 3">
    <name type="scientific">Paenibacillus lautus</name>
    <name type="common">Bacillus lautus</name>
    <dbReference type="NCBI Taxonomy" id="1401"/>
    <lineage>
        <taxon>Bacteria</taxon>
        <taxon>Bacillati</taxon>
        <taxon>Bacillota</taxon>
        <taxon>Bacilli</taxon>
        <taxon>Bacillales</taxon>
        <taxon>Paenibacillaceae</taxon>
        <taxon>Paenibacillus</taxon>
    </lineage>
</organism>
<name>A0A1R1AT92_PAELA</name>
<reference evidence="2 3" key="1">
    <citation type="submission" date="2016-11" db="EMBL/GenBank/DDBJ databases">
        <title>Paenibacillus species isolates.</title>
        <authorList>
            <person name="Beno S.M."/>
        </authorList>
    </citation>
    <scope>NUCLEOTIDE SEQUENCE [LARGE SCALE GENOMIC DNA]</scope>
    <source>
        <strain evidence="2 3">FSL F4-0100</strain>
    </source>
</reference>
<feature type="transmembrane region" description="Helical" evidence="1">
    <location>
        <begin position="53"/>
        <end position="71"/>
    </location>
</feature>
<keyword evidence="1" id="KW-0472">Membrane</keyword>
<dbReference type="RefSeq" id="WP_076325995.1">
    <property type="nucleotide sequence ID" value="NZ_MRTF01000013.1"/>
</dbReference>
<dbReference type="AlphaFoldDB" id="A0A1R1AT92"/>
<evidence type="ECO:0008006" key="4">
    <source>
        <dbReference type="Google" id="ProtNLM"/>
    </source>
</evidence>
<feature type="transmembrane region" description="Helical" evidence="1">
    <location>
        <begin position="140"/>
        <end position="161"/>
    </location>
</feature>
<protein>
    <recommendedName>
        <fullName evidence="4">ABC-2 transporter permease</fullName>
    </recommendedName>
</protein>
<dbReference type="STRING" id="1401.BK123_29965"/>
<evidence type="ECO:0000313" key="2">
    <source>
        <dbReference type="EMBL" id="OME88774.1"/>
    </source>
</evidence>
<comment type="caution">
    <text evidence="2">The sequence shown here is derived from an EMBL/GenBank/DDBJ whole genome shotgun (WGS) entry which is preliminary data.</text>
</comment>
<evidence type="ECO:0000256" key="1">
    <source>
        <dbReference type="SAM" id="Phobius"/>
    </source>
</evidence>
<dbReference type="OrthoDB" id="2678055at2"/>
<proteinExistence type="predicted"/>
<gene>
    <name evidence="2" type="ORF">BK123_29965</name>
</gene>
<dbReference type="Proteomes" id="UP000187074">
    <property type="component" value="Unassembled WGS sequence"/>
</dbReference>
<sequence>MQQVFHNAMKIVKKDFASDKFQLIWTILFMLYMGLSTSFVINVQFEHLEEYNNPFVDFIMVLFAPFVGFVFNRRSFKYLNEDSYTRMLYFYRSIPVPASAIFVSRIINSLIAFAINSIVFYGFIYAMGNHLRSAMAIPEYIAFMLTWVGVGFLLTGPFIYWENMCSGKVYLRNTVLLNPLIAGSVAVLSLLGYSIFEFVADASIKWGLLSPVMWGSLIVGLASMLLMSKLTCIRQQTRDLS</sequence>
<accession>A0A1R1AT92</accession>
<feature type="transmembrane region" description="Helical" evidence="1">
    <location>
        <begin position="208"/>
        <end position="228"/>
    </location>
</feature>
<keyword evidence="1" id="KW-0812">Transmembrane</keyword>
<evidence type="ECO:0000313" key="3">
    <source>
        <dbReference type="Proteomes" id="UP000187074"/>
    </source>
</evidence>
<dbReference type="EMBL" id="MRTF01000013">
    <property type="protein sequence ID" value="OME88774.1"/>
    <property type="molecule type" value="Genomic_DNA"/>
</dbReference>
<feature type="transmembrane region" description="Helical" evidence="1">
    <location>
        <begin position="21"/>
        <end position="41"/>
    </location>
</feature>
<feature type="transmembrane region" description="Helical" evidence="1">
    <location>
        <begin position="173"/>
        <end position="196"/>
    </location>
</feature>